<dbReference type="RefSeq" id="WP_118656974.1">
    <property type="nucleotide sequence ID" value="NZ_JACOOK010000001.1"/>
</dbReference>
<sequence>MLNFEPAFFFRRNINVGNTRSDRIRTDITYTSAQAIVRFADADGRPIRDAEADYELFDRNGKREKVRVEIGLKDDGGKPIEADLSVSVTDRRAVRYDFLGN</sequence>
<dbReference type="EMBL" id="JACOOK010000001">
    <property type="protein sequence ID" value="MBC5615649.1"/>
    <property type="molecule type" value="Genomic_DNA"/>
</dbReference>
<reference evidence="1 2" key="1">
    <citation type="submission" date="2020-08" db="EMBL/GenBank/DDBJ databases">
        <title>Genome public.</title>
        <authorList>
            <person name="Liu C."/>
            <person name="Sun Q."/>
        </authorList>
    </citation>
    <scope>NUCLEOTIDE SEQUENCE [LARGE SCALE GENOMIC DNA]</scope>
    <source>
        <strain evidence="1 2">New-7</strain>
    </source>
</reference>
<proteinExistence type="predicted"/>
<accession>A0ABR7CJ75</accession>
<dbReference type="Proteomes" id="UP000636891">
    <property type="component" value="Unassembled WGS sequence"/>
</dbReference>
<gene>
    <name evidence="1" type="ORF">H8S08_01265</name>
</gene>
<name>A0ABR7CJ75_9BACT</name>
<protein>
    <submittedName>
        <fullName evidence="1">Uncharacterized protein</fullName>
    </submittedName>
</protein>
<comment type="caution">
    <text evidence="1">The sequence shown here is derived from an EMBL/GenBank/DDBJ whole genome shotgun (WGS) entry which is preliminary data.</text>
</comment>
<evidence type="ECO:0000313" key="2">
    <source>
        <dbReference type="Proteomes" id="UP000636891"/>
    </source>
</evidence>
<organism evidence="1 2">
    <name type="scientific">Alistipes hominis</name>
    <dbReference type="NCBI Taxonomy" id="2763015"/>
    <lineage>
        <taxon>Bacteria</taxon>
        <taxon>Pseudomonadati</taxon>
        <taxon>Bacteroidota</taxon>
        <taxon>Bacteroidia</taxon>
        <taxon>Bacteroidales</taxon>
        <taxon>Rikenellaceae</taxon>
        <taxon>Alistipes</taxon>
    </lineage>
</organism>
<keyword evidence="2" id="KW-1185">Reference proteome</keyword>
<evidence type="ECO:0000313" key="1">
    <source>
        <dbReference type="EMBL" id="MBC5615649.1"/>
    </source>
</evidence>